<protein>
    <submittedName>
        <fullName evidence="3">DUF1684 domain-containing protein</fullName>
    </submittedName>
</protein>
<dbReference type="Proteomes" id="UP000539710">
    <property type="component" value="Unassembled WGS sequence"/>
</dbReference>
<reference evidence="2" key="3">
    <citation type="submission" date="2020-07" db="EMBL/GenBank/DDBJ databases">
        <authorList>
            <person name="Yang C."/>
        </authorList>
    </citation>
    <scope>NUCLEOTIDE SEQUENCE</scope>
    <source>
        <strain evidence="2">Cx-624</strain>
    </source>
</reference>
<evidence type="ECO:0000313" key="4">
    <source>
        <dbReference type="Proteomes" id="UP000515349"/>
    </source>
</evidence>
<sequence length="205" mass="23623">MKKLNLLLLLFSQFVFSQSVEEHAVEILKFQAELNREYRDVRETPLRGVNFKNFKEHPFFAVDLNYRIAAKFKRTENALPLEISTSSGHTKPYIEFGTATFAVDGKNFTLKIYQSVHLVQKPEYKNHLFLPFHDATNGKETYGGGRYLDLEILSGDTVILDFNKAYQPYCAYNAYDYSCPIVPAENTLPVAVKAGVRYEDVYFIH</sequence>
<dbReference type="EMBL" id="CP059472">
    <property type="protein sequence ID" value="QMS98081.1"/>
    <property type="molecule type" value="Genomic_DNA"/>
</dbReference>
<reference evidence="5" key="2">
    <citation type="submission" date="2020-07" db="EMBL/GenBank/DDBJ databases">
        <title>Flavobacterium sp. xlx-214.</title>
        <authorList>
            <person name="Yang C."/>
        </authorList>
    </citation>
    <scope>NUCLEOTIDE SEQUENCE [LARGE SCALE GENOMIC DNA]</scope>
    <source>
        <strain evidence="5">CX-624</strain>
    </source>
</reference>
<dbReference type="Pfam" id="PF07920">
    <property type="entry name" value="DUF1684"/>
    <property type="match status" value="1"/>
</dbReference>
<gene>
    <name evidence="3" type="ORF">H1R16_10275</name>
    <name evidence="2" type="ORF">H2507_05190</name>
</gene>
<evidence type="ECO:0000313" key="3">
    <source>
        <dbReference type="EMBL" id="QMS98081.1"/>
    </source>
</evidence>
<dbReference type="EMBL" id="JACEUX010000001">
    <property type="protein sequence ID" value="MBA5246559.1"/>
    <property type="molecule type" value="Genomic_DNA"/>
</dbReference>
<keyword evidence="1" id="KW-0732">Signal</keyword>
<accession>A0A7D7QED2</accession>
<evidence type="ECO:0000313" key="2">
    <source>
        <dbReference type="EMBL" id="MBA5246559.1"/>
    </source>
</evidence>
<dbReference type="PANTHER" id="PTHR41913:SF1">
    <property type="entry name" value="DUF1684 DOMAIN-CONTAINING PROTEIN"/>
    <property type="match status" value="1"/>
</dbReference>
<dbReference type="KEGG" id="cbau:H1R16_10275"/>
<dbReference type="PANTHER" id="PTHR41913">
    <property type="entry name" value="DUF1684 DOMAIN-CONTAINING PROTEIN"/>
    <property type="match status" value="1"/>
</dbReference>
<dbReference type="RefSeq" id="WP_181886634.1">
    <property type="nucleotide sequence ID" value="NZ_CP059472.1"/>
</dbReference>
<evidence type="ECO:0000313" key="5">
    <source>
        <dbReference type="Proteomes" id="UP000539710"/>
    </source>
</evidence>
<feature type="signal peptide" evidence="1">
    <location>
        <begin position="1"/>
        <end position="17"/>
    </location>
</feature>
<evidence type="ECO:0000256" key="1">
    <source>
        <dbReference type="SAM" id="SignalP"/>
    </source>
</evidence>
<name>A0A7D7QED2_9FLAO</name>
<dbReference type="Proteomes" id="UP000515349">
    <property type="component" value="Chromosome"/>
</dbReference>
<dbReference type="InterPro" id="IPR012467">
    <property type="entry name" value="DUF1684"/>
</dbReference>
<organism evidence="3 4">
    <name type="scientific">Marnyiella aurantia</name>
    <dbReference type="NCBI Taxonomy" id="2758037"/>
    <lineage>
        <taxon>Bacteria</taxon>
        <taxon>Pseudomonadati</taxon>
        <taxon>Bacteroidota</taxon>
        <taxon>Flavobacteriia</taxon>
        <taxon>Flavobacteriales</taxon>
        <taxon>Weeksellaceae</taxon>
        <taxon>Marnyiella</taxon>
    </lineage>
</organism>
<proteinExistence type="predicted"/>
<dbReference type="AlphaFoldDB" id="A0A7D7QED2"/>
<feature type="chain" id="PRO_5044656284" evidence="1">
    <location>
        <begin position="18"/>
        <end position="205"/>
    </location>
</feature>
<keyword evidence="5" id="KW-1185">Reference proteome</keyword>
<reference evidence="3 4" key="1">
    <citation type="submission" date="2020-07" db="EMBL/GenBank/DDBJ databases">
        <title>Chryseobacterium sp.cx-624.</title>
        <authorList>
            <person name="Yang C."/>
        </authorList>
    </citation>
    <scope>NUCLEOTIDE SEQUENCE [LARGE SCALE GENOMIC DNA]</scope>
    <source>
        <strain evidence="4">cx-624</strain>
        <strain evidence="3">Cx-624</strain>
    </source>
</reference>